<gene>
    <name evidence="5" type="ORF">AOG54_07390</name>
    <name evidence="4" type="ORF">SE19_01180</name>
</gene>
<dbReference type="EMBL" id="LKBG01000016">
    <property type="protein sequence ID" value="KQB36444.1"/>
    <property type="molecule type" value="Genomic_DNA"/>
</dbReference>
<reference evidence="5 6" key="2">
    <citation type="submission" date="2015-09" db="EMBL/GenBank/DDBJ databases">
        <title>Heavy metals and arsenic resistance mechanisms in polyextremophilic archaea of the family Ferroplasmaceae.</title>
        <authorList>
            <person name="Bulaev A.G."/>
            <person name="Kanygina A.V."/>
        </authorList>
    </citation>
    <scope>NUCLEOTIDE SEQUENCE [LARGE SCALE GENOMIC DNA]</scope>
    <source>
        <strain evidence="5 6">VT</strain>
    </source>
</reference>
<protein>
    <submittedName>
        <fullName evidence="5">Multidrug ABC transporter ATP-binding protein</fullName>
    </submittedName>
    <submittedName>
        <fullName evidence="4">Multidrug ABC transporter ATPase</fullName>
    </submittedName>
</protein>
<dbReference type="PANTHER" id="PTHR43582:SF2">
    <property type="entry name" value="LINEARMYCIN RESISTANCE ATP-BINDING PROTEIN LNRL"/>
    <property type="match status" value="1"/>
</dbReference>
<keyword evidence="1" id="KW-0547">Nucleotide-binding</keyword>
<dbReference type="GeneID" id="84221299"/>
<accession>A0A0P9H075</accession>
<dbReference type="SUPFAM" id="SSF52540">
    <property type="entry name" value="P-loop containing nucleoside triphosphate hydrolases"/>
    <property type="match status" value="1"/>
</dbReference>
<dbReference type="SMART" id="SM00382">
    <property type="entry name" value="AAA"/>
    <property type="match status" value="1"/>
</dbReference>
<evidence type="ECO:0000259" key="3">
    <source>
        <dbReference type="PROSITE" id="PS50893"/>
    </source>
</evidence>
<proteinExistence type="predicted"/>
<evidence type="ECO:0000313" key="7">
    <source>
        <dbReference type="Proteomes" id="UP000050515"/>
    </source>
</evidence>
<dbReference type="GO" id="GO:0005524">
    <property type="term" value="F:ATP binding"/>
    <property type="evidence" value="ECO:0007669"/>
    <property type="project" value="UniProtKB-KW"/>
</dbReference>
<dbReference type="EMBL" id="LJCQ01000073">
    <property type="protein sequence ID" value="KPV47409.1"/>
    <property type="molecule type" value="Genomic_DNA"/>
</dbReference>
<feature type="domain" description="ABC transporter" evidence="3">
    <location>
        <begin position="2"/>
        <end position="228"/>
    </location>
</feature>
<dbReference type="InterPro" id="IPR027417">
    <property type="entry name" value="P-loop_NTPase"/>
</dbReference>
<dbReference type="GO" id="GO:0016887">
    <property type="term" value="F:ATP hydrolysis activity"/>
    <property type="evidence" value="ECO:0007669"/>
    <property type="project" value="InterPro"/>
</dbReference>
<sequence length="277" mass="31477">MIIIENLSKLYKNLYAVDHLSAEISDGTVCIIGKNGAGKTTLLRMLSTQLRPTYGDAFINNLSIIRDTKKLRKTIVSIPQEASPIGILTPYEQIFMYLTARNFSLKSAKDETLRALRELDLYDKKDVPSDELSGGMKRKMFVAMALAANTETIFLDEPTTGLDPLSRLETWSAIKKLSGNIILTTHYMEEARELASKIYIMDKGRIIKSGNYDQLLRPYKNMIRIESMEKLDNSYKIGTLYVKYIKKSDIDKIGSDVSVRDITIDDLFIMEDENAKY</sequence>
<evidence type="ECO:0000256" key="1">
    <source>
        <dbReference type="ARBA" id="ARBA00022741"/>
    </source>
</evidence>
<dbReference type="PROSITE" id="PS00211">
    <property type="entry name" value="ABC_TRANSPORTER_1"/>
    <property type="match status" value="1"/>
</dbReference>
<dbReference type="RefSeq" id="WP_048102395.1">
    <property type="nucleotide sequence ID" value="NZ_JBBYJF010000002.1"/>
</dbReference>
<dbReference type="Proteomes" id="UP000050515">
    <property type="component" value="Unassembled WGS sequence"/>
</dbReference>
<dbReference type="Proteomes" id="UP000050320">
    <property type="component" value="Unassembled WGS sequence"/>
</dbReference>
<dbReference type="Pfam" id="PF00005">
    <property type="entry name" value="ABC_tran"/>
    <property type="match status" value="1"/>
</dbReference>
<dbReference type="AlphaFoldDB" id="A0A0P9H075"/>
<reference evidence="4 7" key="1">
    <citation type="submission" date="2015-09" db="EMBL/GenBank/DDBJ databases">
        <title>Draft genome sequence of Acidiplasma aeolicum DSM 18409.</title>
        <authorList>
            <person name="Hemp J."/>
        </authorList>
    </citation>
    <scope>NUCLEOTIDE SEQUENCE [LARGE SCALE GENOMIC DNA]</scope>
    <source>
        <strain evidence="4 7">V</strain>
    </source>
</reference>
<dbReference type="PROSITE" id="PS50893">
    <property type="entry name" value="ABC_TRANSPORTER_2"/>
    <property type="match status" value="1"/>
</dbReference>
<keyword evidence="6" id="KW-1185">Reference proteome</keyword>
<dbReference type="Gene3D" id="3.40.50.300">
    <property type="entry name" value="P-loop containing nucleotide triphosphate hydrolases"/>
    <property type="match status" value="1"/>
</dbReference>
<dbReference type="InterPro" id="IPR003593">
    <property type="entry name" value="AAA+_ATPase"/>
</dbReference>
<organism evidence="4 7">
    <name type="scientific">Acidiplasma aeolicum</name>
    <dbReference type="NCBI Taxonomy" id="507754"/>
    <lineage>
        <taxon>Archaea</taxon>
        <taxon>Methanobacteriati</taxon>
        <taxon>Thermoplasmatota</taxon>
        <taxon>Thermoplasmata</taxon>
        <taxon>Thermoplasmatales</taxon>
        <taxon>Ferroplasmaceae</taxon>
        <taxon>Acidiplasma</taxon>
    </lineage>
</organism>
<name>A0A0P9H075_9ARCH</name>
<evidence type="ECO:0000256" key="2">
    <source>
        <dbReference type="ARBA" id="ARBA00022840"/>
    </source>
</evidence>
<keyword evidence="2 5" id="KW-0067">ATP-binding</keyword>
<evidence type="ECO:0000313" key="6">
    <source>
        <dbReference type="Proteomes" id="UP000050320"/>
    </source>
</evidence>
<dbReference type="PATRIC" id="fig|507754.4.peg.438"/>
<dbReference type="PANTHER" id="PTHR43582">
    <property type="entry name" value="LINEARMYCIN RESISTANCE ATP-BINDING PROTEIN LNRL"/>
    <property type="match status" value="1"/>
</dbReference>
<evidence type="ECO:0000313" key="5">
    <source>
        <dbReference type="EMBL" id="KQB36444.1"/>
    </source>
</evidence>
<dbReference type="InterPro" id="IPR003439">
    <property type="entry name" value="ABC_transporter-like_ATP-bd"/>
</dbReference>
<evidence type="ECO:0000313" key="4">
    <source>
        <dbReference type="EMBL" id="KPV47409.1"/>
    </source>
</evidence>
<dbReference type="OrthoDB" id="87732at2157"/>
<comment type="caution">
    <text evidence="4">The sequence shown here is derived from an EMBL/GenBank/DDBJ whole genome shotgun (WGS) entry which is preliminary data.</text>
</comment>
<dbReference type="InterPro" id="IPR017871">
    <property type="entry name" value="ABC_transporter-like_CS"/>
</dbReference>